<gene>
    <name evidence="7" type="ORF">JXQ802_LOCUS34201</name>
    <name evidence="8" type="ORF">JXQ802_LOCUS34463</name>
    <name evidence="5" type="ORF">PYM288_LOCUS22272</name>
    <name evidence="6" type="ORF">PYM288_LOCUS22390</name>
</gene>
<evidence type="ECO:0000256" key="1">
    <source>
        <dbReference type="ARBA" id="ARBA00022729"/>
    </source>
</evidence>
<keyword evidence="1" id="KW-0732">Signal</keyword>
<feature type="transmembrane region" description="Helical" evidence="3">
    <location>
        <begin position="73"/>
        <end position="100"/>
    </location>
</feature>
<evidence type="ECO:0000259" key="4">
    <source>
        <dbReference type="SMART" id="SM00560"/>
    </source>
</evidence>
<organism evidence="8 9">
    <name type="scientific">Rotaria sordida</name>
    <dbReference type="NCBI Taxonomy" id="392033"/>
    <lineage>
        <taxon>Eukaryota</taxon>
        <taxon>Metazoa</taxon>
        <taxon>Spiralia</taxon>
        <taxon>Gnathifera</taxon>
        <taxon>Rotifera</taxon>
        <taxon>Eurotatoria</taxon>
        <taxon>Bdelloidea</taxon>
        <taxon>Philodinida</taxon>
        <taxon>Philodinidae</taxon>
        <taxon>Rotaria</taxon>
    </lineage>
</organism>
<dbReference type="Pfam" id="PF13385">
    <property type="entry name" value="Laminin_G_3"/>
    <property type="match status" value="2"/>
</dbReference>
<dbReference type="Proteomes" id="UP000663854">
    <property type="component" value="Unassembled WGS sequence"/>
</dbReference>
<proteinExistence type="predicted"/>
<keyword evidence="3" id="KW-0472">Membrane</keyword>
<dbReference type="EMBL" id="CAJNOL010001611">
    <property type="protein sequence ID" value="CAF1390897.1"/>
    <property type="molecule type" value="Genomic_DNA"/>
</dbReference>
<dbReference type="InterPro" id="IPR006558">
    <property type="entry name" value="LamG-like"/>
</dbReference>
<evidence type="ECO:0000256" key="2">
    <source>
        <dbReference type="ARBA" id="ARBA00023157"/>
    </source>
</evidence>
<evidence type="ECO:0000313" key="6">
    <source>
        <dbReference type="EMBL" id="CAF1154172.1"/>
    </source>
</evidence>
<dbReference type="EMBL" id="CAJNOH010000955">
    <property type="protein sequence ID" value="CAF1154172.1"/>
    <property type="molecule type" value="Genomic_DNA"/>
</dbReference>
<dbReference type="Gene3D" id="2.60.120.200">
    <property type="match status" value="2"/>
</dbReference>
<feature type="domain" description="LamG-like jellyroll fold" evidence="4">
    <location>
        <begin position="413"/>
        <end position="562"/>
    </location>
</feature>
<evidence type="ECO:0000256" key="3">
    <source>
        <dbReference type="SAM" id="Phobius"/>
    </source>
</evidence>
<keyword evidence="9" id="KW-1185">Reference proteome</keyword>
<dbReference type="SUPFAM" id="SSF49899">
    <property type="entry name" value="Concanavalin A-like lectins/glucanases"/>
    <property type="match status" value="2"/>
</dbReference>
<reference evidence="8" key="1">
    <citation type="submission" date="2021-02" db="EMBL/GenBank/DDBJ databases">
        <authorList>
            <person name="Nowell W R."/>
        </authorList>
    </citation>
    <scope>NUCLEOTIDE SEQUENCE</scope>
</reference>
<accession>A0A815KH63</accession>
<evidence type="ECO:0000313" key="7">
    <source>
        <dbReference type="EMBL" id="CAF1390897.1"/>
    </source>
</evidence>
<dbReference type="InterPro" id="IPR013320">
    <property type="entry name" value="ConA-like_dom_sf"/>
</dbReference>
<dbReference type="Proteomes" id="UP000663870">
    <property type="component" value="Unassembled WGS sequence"/>
</dbReference>
<protein>
    <recommendedName>
        <fullName evidence="4">LamG-like jellyroll fold domain-containing protein</fullName>
    </recommendedName>
</protein>
<evidence type="ECO:0000313" key="8">
    <source>
        <dbReference type="EMBL" id="CAF1395991.1"/>
    </source>
</evidence>
<dbReference type="EMBL" id="CAJNOH010000942">
    <property type="protein sequence ID" value="CAF1151890.1"/>
    <property type="molecule type" value="Genomic_DNA"/>
</dbReference>
<keyword evidence="2" id="KW-1015">Disulfide bond</keyword>
<evidence type="ECO:0000313" key="5">
    <source>
        <dbReference type="EMBL" id="CAF1151890.1"/>
    </source>
</evidence>
<name>A0A815KH63_9BILA</name>
<sequence length="570" mass="61028">MTTDTQKRVYKSRLQFVDAKRPKSYRNLNNSSLIGFGSDISYTSSKQSQSAMKILNVKDLVEIPSKRSRRRGWLFAFGIGLSCLLITAITVSVPLAVLYFNKQTTTSTSITTNTTASTSTSTTVSTTTHLPTSCNATCNIVSRAALSSYTAVWTFENNLNDILNVYNGTGVNSPGYSTGYVGQALSLSGSQYVTTPFINFANSSFTVEAWIQPATLVTNGSDYAVFGECDLSGGTKDNCMHLILRNFNPYSIYMGFWADDLVSRTTLPASLAGTWLHVAFVYDFSIKQQNIYRNGYNDGQKNLTGTPAAYVGTSGLVNIGASQTNNQFKGLIDHMFVSNRAKSACEILDGATLVAYFSFDSGSLQDSGPNYFTGTITSGVTTVSGYVNQALTFGASSTYFSVGNLVALGTSNKAFSFSLWVKPTAYTGVGTIVHVANGADGYTNGVSSWCVPFIGFDSSNRLVAQVWNGSAIPIVGSTLSLNVWTHIVETYSTTNGAILYVNGIQVGTTGAASYSASEVPDYVLLGYYGSSGSNCQTGSITAGQFTGAIDEFRIYSRELSLTDVCVLANQ</sequence>
<keyword evidence="3" id="KW-0812">Transmembrane</keyword>
<comment type="caution">
    <text evidence="8">The sequence shown here is derived from an EMBL/GenBank/DDBJ whole genome shotgun (WGS) entry which is preliminary data.</text>
</comment>
<dbReference type="AlphaFoldDB" id="A0A815KH63"/>
<dbReference type="SMART" id="SM00560">
    <property type="entry name" value="LamGL"/>
    <property type="match status" value="1"/>
</dbReference>
<evidence type="ECO:0000313" key="9">
    <source>
        <dbReference type="Proteomes" id="UP000663870"/>
    </source>
</evidence>
<dbReference type="EMBL" id="CAJNOL010001640">
    <property type="protein sequence ID" value="CAF1395991.1"/>
    <property type="molecule type" value="Genomic_DNA"/>
</dbReference>
<keyword evidence="3" id="KW-1133">Transmembrane helix</keyword>